<dbReference type="PRINTS" id="PR00163">
    <property type="entry name" value="RUBREDOXIN"/>
</dbReference>
<evidence type="ECO:0000313" key="9">
    <source>
        <dbReference type="EMBL" id="PRR84769.1"/>
    </source>
</evidence>
<dbReference type="SUPFAM" id="SSF57802">
    <property type="entry name" value="Rubredoxin-like"/>
    <property type="match status" value="1"/>
</dbReference>
<proteinExistence type="inferred from homology"/>
<dbReference type="InterPro" id="IPR024922">
    <property type="entry name" value="Rubredoxin"/>
</dbReference>
<reference evidence="9 10" key="1">
    <citation type="submission" date="2018-03" db="EMBL/GenBank/DDBJ databases">
        <title>Genome sequence of Clostridium luticellarii DSM 29923.</title>
        <authorList>
            <person name="Poehlein A."/>
            <person name="Daniel R."/>
        </authorList>
    </citation>
    <scope>NUCLEOTIDE SEQUENCE [LARGE SCALE GENOMIC DNA]</scope>
    <source>
        <strain evidence="9 10">DSM 29923</strain>
    </source>
</reference>
<dbReference type="InterPro" id="IPR050526">
    <property type="entry name" value="Rubredoxin_ET"/>
</dbReference>
<evidence type="ECO:0000256" key="4">
    <source>
        <dbReference type="ARBA" id="ARBA00022982"/>
    </source>
</evidence>
<feature type="binding site" evidence="7">
    <location>
        <position position="42"/>
    </location>
    <ligand>
        <name>Fe cation</name>
        <dbReference type="ChEBI" id="CHEBI:24875"/>
    </ligand>
</feature>
<dbReference type="PANTHER" id="PTHR47627">
    <property type="entry name" value="RUBREDOXIN"/>
    <property type="match status" value="1"/>
</dbReference>
<dbReference type="InterPro" id="IPR018527">
    <property type="entry name" value="Rubredoxin_Fe_BS"/>
</dbReference>
<evidence type="ECO:0000256" key="1">
    <source>
        <dbReference type="ARBA" id="ARBA00005337"/>
    </source>
</evidence>
<dbReference type="GO" id="GO:0005506">
    <property type="term" value="F:iron ion binding"/>
    <property type="evidence" value="ECO:0007669"/>
    <property type="project" value="InterPro"/>
</dbReference>
<feature type="binding site" evidence="7">
    <location>
        <position position="6"/>
    </location>
    <ligand>
        <name>Fe cation</name>
        <dbReference type="ChEBI" id="CHEBI:24875"/>
    </ligand>
</feature>
<evidence type="ECO:0000256" key="6">
    <source>
        <dbReference type="PIRNR" id="PIRNR000071"/>
    </source>
</evidence>
<dbReference type="Pfam" id="PF00301">
    <property type="entry name" value="Rubredoxin"/>
    <property type="match status" value="1"/>
</dbReference>
<name>A0A2T0BLM9_9CLOT</name>
<keyword evidence="4 6" id="KW-0249">Electron transport</keyword>
<dbReference type="Proteomes" id="UP000237798">
    <property type="component" value="Unassembled WGS sequence"/>
</dbReference>
<comment type="similarity">
    <text evidence="1 6">Belongs to the rubredoxin family.</text>
</comment>
<feature type="binding site" evidence="7">
    <location>
        <position position="9"/>
    </location>
    <ligand>
        <name>Fe cation</name>
        <dbReference type="ChEBI" id="CHEBI:24875"/>
    </ligand>
</feature>
<dbReference type="GO" id="GO:0009055">
    <property type="term" value="F:electron transfer activity"/>
    <property type="evidence" value="ECO:0007669"/>
    <property type="project" value="InterPro"/>
</dbReference>
<comment type="cofactor">
    <cofactor evidence="6 7">
        <name>Fe(3+)</name>
        <dbReference type="ChEBI" id="CHEBI:29034"/>
    </cofactor>
    <text evidence="6 7">Binds 1 Fe(3+) ion per subunit.</text>
</comment>
<gene>
    <name evidence="9" type="ORF">CLLU_22340</name>
</gene>
<evidence type="ECO:0000256" key="3">
    <source>
        <dbReference type="ARBA" id="ARBA00022723"/>
    </source>
</evidence>
<evidence type="ECO:0000313" key="10">
    <source>
        <dbReference type="Proteomes" id="UP000237798"/>
    </source>
</evidence>
<dbReference type="OrthoDB" id="9758182at2"/>
<sequence>MDKYVCTACGYVYDPEVGDPDSGIKPGTPFKDLPEDWVCPLCGVPKSDFEKQE</sequence>
<dbReference type="RefSeq" id="WP_106009858.1">
    <property type="nucleotide sequence ID" value="NZ_JALCPJ010000004.1"/>
</dbReference>
<evidence type="ECO:0000256" key="7">
    <source>
        <dbReference type="PIRSR" id="PIRSR000071-1"/>
    </source>
</evidence>
<organism evidence="9 10">
    <name type="scientific">Clostridium luticellarii</name>
    <dbReference type="NCBI Taxonomy" id="1691940"/>
    <lineage>
        <taxon>Bacteria</taxon>
        <taxon>Bacillati</taxon>
        <taxon>Bacillota</taxon>
        <taxon>Clostridia</taxon>
        <taxon>Eubacteriales</taxon>
        <taxon>Clostridiaceae</taxon>
        <taxon>Clostridium</taxon>
    </lineage>
</organism>
<feature type="binding site" evidence="7">
    <location>
        <position position="39"/>
    </location>
    <ligand>
        <name>Fe cation</name>
        <dbReference type="ChEBI" id="CHEBI:24875"/>
    </ligand>
</feature>
<dbReference type="PIRSF" id="PIRSF000071">
    <property type="entry name" value="Rubredoxin"/>
    <property type="match status" value="1"/>
</dbReference>
<dbReference type="PROSITE" id="PS50903">
    <property type="entry name" value="RUBREDOXIN_LIKE"/>
    <property type="match status" value="1"/>
</dbReference>
<keyword evidence="3 6" id="KW-0479">Metal-binding</keyword>
<dbReference type="InterPro" id="IPR024935">
    <property type="entry name" value="Rubredoxin_dom"/>
</dbReference>
<dbReference type="EMBL" id="PVXP01000033">
    <property type="protein sequence ID" value="PRR84769.1"/>
    <property type="molecule type" value="Genomic_DNA"/>
</dbReference>
<dbReference type="Gene3D" id="2.20.28.10">
    <property type="match status" value="1"/>
</dbReference>
<dbReference type="AlphaFoldDB" id="A0A2T0BLM9"/>
<dbReference type="CDD" id="cd00730">
    <property type="entry name" value="rubredoxin"/>
    <property type="match status" value="1"/>
</dbReference>
<comment type="caution">
    <text evidence="9">The sequence shown here is derived from an EMBL/GenBank/DDBJ whole genome shotgun (WGS) entry which is preliminary data.</text>
</comment>
<protein>
    <recommendedName>
        <fullName evidence="6">Rubredoxin</fullName>
    </recommendedName>
</protein>
<dbReference type="GO" id="GO:0043448">
    <property type="term" value="P:alkane catabolic process"/>
    <property type="evidence" value="ECO:0007669"/>
    <property type="project" value="TreeGrafter"/>
</dbReference>
<keyword evidence="5 6" id="KW-0408">Iron</keyword>
<keyword evidence="2 6" id="KW-0813">Transport</keyword>
<evidence type="ECO:0000256" key="5">
    <source>
        <dbReference type="ARBA" id="ARBA00023004"/>
    </source>
</evidence>
<keyword evidence="10" id="KW-1185">Reference proteome</keyword>
<dbReference type="NCBIfam" id="NF045768">
    <property type="entry name" value="RubredRD"/>
    <property type="match status" value="1"/>
</dbReference>
<dbReference type="InterPro" id="IPR024934">
    <property type="entry name" value="Rubredoxin-like_dom"/>
</dbReference>
<dbReference type="FunFam" id="2.20.28.10:FF:000001">
    <property type="entry name" value="Rubredoxin"/>
    <property type="match status" value="1"/>
</dbReference>
<dbReference type="PANTHER" id="PTHR47627:SF1">
    <property type="entry name" value="RUBREDOXIN-1-RELATED"/>
    <property type="match status" value="1"/>
</dbReference>
<feature type="domain" description="Rubredoxin-like" evidence="8">
    <location>
        <begin position="1"/>
        <end position="52"/>
    </location>
</feature>
<dbReference type="PROSITE" id="PS00202">
    <property type="entry name" value="RUBREDOXIN"/>
    <property type="match status" value="1"/>
</dbReference>
<accession>A0A2T0BLM9</accession>
<evidence type="ECO:0000259" key="8">
    <source>
        <dbReference type="PROSITE" id="PS50903"/>
    </source>
</evidence>
<evidence type="ECO:0000256" key="2">
    <source>
        <dbReference type="ARBA" id="ARBA00022448"/>
    </source>
</evidence>